<name>A0ABT5ZU07_9ACTN</name>
<dbReference type="SUPFAM" id="SSF48498">
    <property type="entry name" value="Tetracyclin repressor-like, C-terminal domain"/>
    <property type="match status" value="1"/>
</dbReference>
<evidence type="ECO:0000259" key="3">
    <source>
        <dbReference type="PROSITE" id="PS50977"/>
    </source>
</evidence>
<evidence type="ECO:0000256" key="2">
    <source>
        <dbReference type="PROSITE-ProRule" id="PRU00335"/>
    </source>
</evidence>
<dbReference type="Proteomes" id="UP001216579">
    <property type="component" value="Unassembled WGS sequence"/>
</dbReference>
<dbReference type="Pfam" id="PF00440">
    <property type="entry name" value="TetR_N"/>
    <property type="match status" value="1"/>
</dbReference>
<feature type="domain" description="HTH tetR-type" evidence="3">
    <location>
        <begin position="1"/>
        <end position="61"/>
    </location>
</feature>
<gene>
    <name evidence="4" type="ORF">P3G67_29690</name>
</gene>
<dbReference type="SUPFAM" id="SSF46689">
    <property type="entry name" value="Homeodomain-like"/>
    <property type="match status" value="1"/>
</dbReference>
<proteinExistence type="predicted"/>
<accession>A0ABT5ZU07</accession>
<reference evidence="4 5" key="1">
    <citation type="submission" date="2023-03" db="EMBL/GenBank/DDBJ databases">
        <title>Draft genome sequence of Streptomyces sp. RB6PN23 isolated from peat swamp forest in Thailand.</title>
        <authorList>
            <person name="Klaysubun C."/>
            <person name="Duangmal K."/>
        </authorList>
    </citation>
    <scope>NUCLEOTIDE SEQUENCE [LARGE SCALE GENOMIC DNA]</scope>
    <source>
        <strain evidence="4 5">RB6PN23</strain>
    </source>
</reference>
<dbReference type="PROSITE" id="PS50977">
    <property type="entry name" value="HTH_TETR_2"/>
    <property type="match status" value="1"/>
</dbReference>
<sequence>MGHREDLLEGAKRCLREKGYARITARDIVAASGTNLASIGYHYGSKEALLNAALMQTVEEWGEELRTALAAEIAPDTTPVERFVAIWTRMIDSLGEQRPVWAASFESFTQIDRLPEVRAFLTEGLRQARSGMAALFLGVDESTLGEKESHTVGSFYYALLNGVMVQWMIDPESAPSAYDLAEALRTISARMGGEQAPAG</sequence>
<dbReference type="InterPro" id="IPR009057">
    <property type="entry name" value="Homeodomain-like_sf"/>
</dbReference>
<dbReference type="Pfam" id="PF17940">
    <property type="entry name" value="TetR_C_31"/>
    <property type="match status" value="1"/>
</dbReference>
<dbReference type="Gene3D" id="1.10.357.10">
    <property type="entry name" value="Tetracycline Repressor, domain 2"/>
    <property type="match status" value="1"/>
</dbReference>
<comment type="caution">
    <text evidence="4">The sequence shown here is derived from an EMBL/GenBank/DDBJ whole genome shotgun (WGS) entry which is preliminary data.</text>
</comment>
<evidence type="ECO:0000313" key="5">
    <source>
        <dbReference type="Proteomes" id="UP001216579"/>
    </source>
</evidence>
<protein>
    <submittedName>
        <fullName evidence="4">TetR/AcrR family transcriptional regulator</fullName>
    </submittedName>
</protein>
<dbReference type="PANTHER" id="PTHR30055:SF219">
    <property type="entry name" value="TRANSCRIPTIONAL REGULATORY PROTEIN"/>
    <property type="match status" value="1"/>
</dbReference>
<evidence type="ECO:0000313" key="4">
    <source>
        <dbReference type="EMBL" id="MDF3293309.1"/>
    </source>
</evidence>
<dbReference type="InterPro" id="IPR001647">
    <property type="entry name" value="HTH_TetR"/>
</dbReference>
<dbReference type="InterPro" id="IPR041583">
    <property type="entry name" value="TetR_C_31"/>
</dbReference>
<keyword evidence="5" id="KW-1185">Reference proteome</keyword>
<dbReference type="InterPro" id="IPR036271">
    <property type="entry name" value="Tet_transcr_reg_TetR-rel_C_sf"/>
</dbReference>
<dbReference type="EMBL" id="JARJBC010000025">
    <property type="protein sequence ID" value="MDF3293309.1"/>
    <property type="molecule type" value="Genomic_DNA"/>
</dbReference>
<dbReference type="PANTHER" id="PTHR30055">
    <property type="entry name" value="HTH-TYPE TRANSCRIPTIONAL REGULATOR RUTR"/>
    <property type="match status" value="1"/>
</dbReference>
<feature type="DNA-binding region" description="H-T-H motif" evidence="2">
    <location>
        <begin position="24"/>
        <end position="43"/>
    </location>
</feature>
<organism evidence="4 5">
    <name type="scientific">Streptomyces silvisoli</name>
    <dbReference type="NCBI Taxonomy" id="3034235"/>
    <lineage>
        <taxon>Bacteria</taxon>
        <taxon>Bacillati</taxon>
        <taxon>Actinomycetota</taxon>
        <taxon>Actinomycetes</taxon>
        <taxon>Kitasatosporales</taxon>
        <taxon>Streptomycetaceae</taxon>
        <taxon>Streptomyces</taxon>
    </lineage>
</organism>
<dbReference type="InterPro" id="IPR050109">
    <property type="entry name" value="HTH-type_TetR-like_transc_reg"/>
</dbReference>
<dbReference type="PRINTS" id="PR00455">
    <property type="entry name" value="HTHTETR"/>
</dbReference>
<keyword evidence="1 2" id="KW-0238">DNA-binding</keyword>
<evidence type="ECO:0000256" key="1">
    <source>
        <dbReference type="ARBA" id="ARBA00023125"/>
    </source>
</evidence>
<dbReference type="RefSeq" id="WP_276096242.1">
    <property type="nucleotide sequence ID" value="NZ_JARJBC010000025.1"/>
</dbReference>